<evidence type="ECO:0000313" key="2">
    <source>
        <dbReference type="EMBL" id="CAK5276577.1"/>
    </source>
</evidence>
<keyword evidence="3" id="KW-1185">Reference proteome</keyword>
<dbReference type="EMBL" id="CAVNYO010000410">
    <property type="protein sequence ID" value="CAK5276570.1"/>
    <property type="molecule type" value="Genomic_DNA"/>
</dbReference>
<evidence type="ECO:0000313" key="1">
    <source>
        <dbReference type="EMBL" id="CAK5276570.1"/>
    </source>
</evidence>
<name>A0AAD2HJL9_9AGAR</name>
<gene>
    <name evidence="1" type="ORF">MYCIT1_LOCUS24944</name>
    <name evidence="2" type="ORF">MYCIT1_LOCUS24961</name>
</gene>
<sequence length="684" mass="76462">MIVLGATFVGSVCFVTGLGHFRNMIHRADSSSLLRSAAQLNSSPPTVSVTTFIDSFGLLCRTRQSLSGAALSVPDTAIFELITPIKCHHSFCSPCDCGFDDLACVSSDLTADLSDVVAAYLDVPDVAYLSGAVIQVITRTAEKVAVVAIASKGKFDPTMMLAIGSCIQISMVLRHEIFSASPSSQSKMSSRSKISGLYSSLPSINPLSRSICALKCEFSCAQIERVYKWPIGKVVLVCSRGCTRRITFRLPTTAYAKMAHKTPLDENTDPLNQKIVISAPLCKLTRSRVVSVRNILSSKLQHVFGVQQRLPGEIIDRIIAHLPHAYPDAAHHGEIVFESKDWLQKLCTSSPHFVHACQRKLFFLVDLCAKLDTGRGRLHRFYRLLKMSPHLARYVKHLILPVDLLEDPRMVKILKCLVNLCSASVYNYAEAILSMEDSFGTLAFVNRLRRLELRVHTFADFVEFDTIIGSFPVLRELLLETVDFDQHTGYRLATKRGALVTLKTLELYAIPEDTVDAMLQALHKVDMTCLHALSVDRQHEDLFRRNVGTLRELTLHVALELSRPEFYSSNLSILLHPSHKLRRVNLFLRRPEALWYILPFLGPGIRLVRQLSIAQWDIPQLPEIWAQLDRELAAVAGGLSILRVYLESAVGAARSIQEVDLRAAMPKMQHLLRVEERVSWSVRT</sequence>
<dbReference type="AlphaFoldDB" id="A0AAD2HJL9"/>
<reference evidence="1" key="1">
    <citation type="submission" date="2023-11" db="EMBL/GenBank/DDBJ databases">
        <authorList>
            <person name="De Vega J J."/>
            <person name="De Vega J J."/>
        </authorList>
    </citation>
    <scope>NUCLEOTIDE SEQUENCE</scope>
</reference>
<evidence type="ECO:0000313" key="3">
    <source>
        <dbReference type="Proteomes" id="UP001295794"/>
    </source>
</evidence>
<comment type="caution">
    <text evidence="1">The sequence shown here is derived from an EMBL/GenBank/DDBJ whole genome shotgun (WGS) entry which is preliminary data.</text>
</comment>
<organism evidence="1 3">
    <name type="scientific">Mycena citricolor</name>
    <dbReference type="NCBI Taxonomy" id="2018698"/>
    <lineage>
        <taxon>Eukaryota</taxon>
        <taxon>Fungi</taxon>
        <taxon>Dikarya</taxon>
        <taxon>Basidiomycota</taxon>
        <taxon>Agaricomycotina</taxon>
        <taxon>Agaricomycetes</taxon>
        <taxon>Agaricomycetidae</taxon>
        <taxon>Agaricales</taxon>
        <taxon>Marasmiineae</taxon>
        <taxon>Mycenaceae</taxon>
        <taxon>Mycena</taxon>
    </lineage>
</organism>
<accession>A0AAD2HJL9</accession>
<dbReference type="EMBL" id="CAVNYO010000411">
    <property type="protein sequence ID" value="CAK5276577.1"/>
    <property type="molecule type" value="Genomic_DNA"/>
</dbReference>
<protein>
    <submittedName>
        <fullName evidence="1">Uncharacterized protein</fullName>
    </submittedName>
</protein>
<dbReference type="Proteomes" id="UP001295794">
    <property type="component" value="Unassembled WGS sequence"/>
</dbReference>
<proteinExistence type="predicted"/>